<dbReference type="Proteomes" id="UP000887013">
    <property type="component" value="Unassembled WGS sequence"/>
</dbReference>
<accession>A0A8X6MVN4</accession>
<sequence length="117" mass="13103">MFFSKASKQSCTTFKHRATNISPSNYLVSQVPSGIPHIAFVHKFARSPSLRDSASLSSPLFSILKVRDQRKTLFNWNLLSNILGMGERDCGSPPPYSLRIVIDRAEFPTFLPAALEF</sequence>
<protein>
    <submittedName>
        <fullName evidence="1">Uncharacterized protein</fullName>
    </submittedName>
</protein>
<organism evidence="1 2">
    <name type="scientific">Nephila pilipes</name>
    <name type="common">Giant wood spider</name>
    <name type="synonym">Nephila maculata</name>
    <dbReference type="NCBI Taxonomy" id="299642"/>
    <lineage>
        <taxon>Eukaryota</taxon>
        <taxon>Metazoa</taxon>
        <taxon>Ecdysozoa</taxon>
        <taxon>Arthropoda</taxon>
        <taxon>Chelicerata</taxon>
        <taxon>Arachnida</taxon>
        <taxon>Araneae</taxon>
        <taxon>Araneomorphae</taxon>
        <taxon>Entelegynae</taxon>
        <taxon>Araneoidea</taxon>
        <taxon>Nephilidae</taxon>
        <taxon>Nephila</taxon>
    </lineage>
</organism>
<evidence type="ECO:0000313" key="2">
    <source>
        <dbReference type="Proteomes" id="UP000887013"/>
    </source>
</evidence>
<name>A0A8X6MVN4_NEPPI</name>
<dbReference type="AlphaFoldDB" id="A0A8X6MVN4"/>
<reference evidence="1" key="1">
    <citation type="submission" date="2020-08" db="EMBL/GenBank/DDBJ databases">
        <title>Multicomponent nature underlies the extraordinary mechanical properties of spider dragline silk.</title>
        <authorList>
            <person name="Kono N."/>
            <person name="Nakamura H."/>
            <person name="Mori M."/>
            <person name="Yoshida Y."/>
            <person name="Ohtoshi R."/>
            <person name="Malay A.D."/>
            <person name="Moran D.A.P."/>
            <person name="Tomita M."/>
            <person name="Numata K."/>
            <person name="Arakawa K."/>
        </authorList>
    </citation>
    <scope>NUCLEOTIDE SEQUENCE</scope>
</reference>
<proteinExistence type="predicted"/>
<comment type="caution">
    <text evidence="1">The sequence shown here is derived from an EMBL/GenBank/DDBJ whole genome shotgun (WGS) entry which is preliminary data.</text>
</comment>
<keyword evidence="2" id="KW-1185">Reference proteome</keyword>
<evidence type="ECO:0000313" key="1">
    <source>
        <dbReference type="EMBL" id="GFS80005.1"/>
    </source>
</evidence>
<gene>
    <name evidence="1" type="ORF">NPIL_160531</name>
</gene>
<dbReference type="EMBL" id="BMAW01097518">
    <property type="protein sequence ID" value="GFS80005.1"/>
    <property type="molecule type" value="Genomic_DNA"/>
</dbReference>